<dbReference type="Proteomes" id="UP000664940">
    <property type="component" value="Unassembled WGS sequence"/>
</dbReference>
<proteinExistence type="predicted"/>
<sequence length="131" mass="15273">MNVNEEGVTLGRCLRAKGMAKETQLCHKILLQWKLWVGLKGEASISEMKGRRVEGHFGGAEEPYEQSLLESVLILMREDSWHLGLNGIQHLSRLFFSFLQMMTSFLWFDPEILENNRCHINITYRVRNNHI</sequence>
<comment type="caution">
    <text evidence="1">The sequence shown here is derived from an EMBL/GenBank/DDBJ whole genome shotgun (WGS) entry which is preliminary data.</text>
</comment>
<protein>
    <submittedName>
        <fullName evidence="1">Uncharacterized protein</fullName>
    </submittedName>
</protein>
<reference evidence="1 2" key="1">
    <citation type="journal article" date="2020" name="Nature">
        <title>Six reference-quality genomes reveal evolution of bat adaptations.</title>
        <authorList>
            <person name="Jebb D."/>
            <person name="Huang Z."/>
            <person name="Pippel M."/>
            <person name="Hughes G.M."/>
            <person name="Lavrichenko K."/>
            <person name="Devanna P."/>
            <person name="Winkler S."/>
            <person name="Jermiin L.S."/>
            <person name="Skirmuntt E.C."/>
            <person name="Katzourakis A."/>
            <person name="Burkitt-Gray L."/>
            <person name="Ray D.A."/>
            <person name="Sullivan K.A.M."/>
            <person name="Roscito J.G."/>
            <person name="Kirilenko B.M."/>
            <person name="Davalos L.M."/>
            <person name="Corthals A.P."/>
            <person name="Power M.L."/>
            <person name="Jones G."/>
            <person name="Ransome R.D."/>
            <person name="Dechmann D.K.N."/>
            <person name="Locatelli A.G."/>
            <person name="Puechmaille S.J."/>
            <person name="Fedrigo O."/>
            <person name="Jarvis E.D."/>
            <person name="Hiller M."/>
            <person name="Vernes S.C."/>
            <person name="Myers E.W."/>
            <person name="Teeling E.C."/>
        </authorList>
    </citation>
    <scope>NUCLEOTIDE SEQUENCE [LARGE SCALE GENOMIC DNA]</scope>
    <source>
        <strain evidence="1">Bat1K_MPI-CBG_1</strain>
    </source>
</reference>
<organism evidence="1 2">
    <name type="scientific">Phyllostomus discolor</name>
    <name type="common">pale spear-nosed bat</name>
    <dbReference type="NCBI Taxonomy" id="89673"/>
    <lineage>
        <taxon>Eukaryota</taxon>
        <taxon>Metazoa</taxon>
        <taxon>Chordata</taxon>
        <taxon>Craniata</taxon>
        <taxon>Vertebrata</taxon>
        <taxon>Euteleostomi</taxon>
        <taxon>Mammalia</taxon>
        <taxon>Eutheria</taxon>
        <taxon>Laurasiatheria</taxon>
        <taxon>Chiroptera</taxon>
        <taxon>Yangochiroptera</taxon>
        <taxon>Phyllostomidae</taxon>
        <taxon>Phyllostominae</taxon>
        <taxon>Phyllostomus</taxon>
    </lineage>
</organism>
<evidence type="ECO:0000313" key="2">
    <source>
        <dbReference type="Proteomes" id="UP000664940"/>
    </source>
</evidence>
<name>A0A834DQI0_9CHIR</name>
<evidence type="ECO:0000313" key="1">
    <source>
        <dbReference type="EMBL" id="KAF6088429.1"/>
    </source>
</evidence>
<dbReference type="AlphaFoldDB" id="A0A834DQI0"/>
<dbReference type="EMBL" id="JABVXQ010000010">
    <property type="protein sequence ID" value="KAF6088429.1"/>
    <property type="molecule type" value="Genomic_DNA"/>
</dbReference>
<accession>A0A834DQI0</accession>
<gene>
    <name evidence="1" type="ORF">HJG60_008254</name>
</gene>